<evidence type="ECO:0000313" key="2">
    <source>
        <dbReference type="Proteomes" id="UP001153269"/>
    </source>
</evidence>
<name>A0A9N7YXI1_PLEPL</name>
<keyword evidence="2" id="KW-1185">Reference proteome</keyword>
<feature type="non-terminal residue" evidence="1">
    <location>
        <position position="1"/>
    </location>
</feature>
<gene>
    <name evidence="1" type="ORF">PLEPLA_LOCUS31294</name>
</gene>
<dbReference type="AlphaFoldDB" id="A0A9N7YXI1"/>
<feature type="non-terminal residue" evidence="1">
    <location>
        <position position="52"/>
    </location>
</feature>
<sequence length="52" mass="5124">TVIPIGCGDLATSIKGHRSAPSRPLSLSTAGPVCVSKCSVAAAGADTNCLLR</sequence>
<reference evidence="1" key="1">
    <citation type="submission" date="2020-03" db="EMBL/GenBank/DDBJ databases">
        <authorList>
            <person name="Weist P."/>
        </authorList>
    </citation>
    <scope>NUCLEOTIDE SEQUENCE</scope>
</reference>
<evidence type="ECO:0000313" key="1">
    <source>
        <dbReference type="EMBL" id="CAB1443578.1"/>
    </source>
</evidence>
<protein>
    <submittedName>
        <fullName evidence="1">Uncharacterized protein</fullName>
    </submittedName>
</protein>
<dbReference type="Proteomes" id="UP001153269">
    <property type="component" value="Unassembled WGS sequence"/>
</dbReference>
<dbReference type="EMBL" id="CADEAL010003127">
    <property type="protein sequence ID" value="CAB1443578.1"/>
    <property type="molecule type" value="Genomic_DNA"/>
</dbReference>
<accession>A0A9N7YXI1</accession>
<proteinExistence type="predicted"/>
<comment type="caution">
    <text evidence="1">The sequence shown here is derived from an EMBL/GenBank/DDBJ whole genome shotgun (WGS) entry which is preliminary data.</text>
</comment>
<organism evidence="1 2">
    <name type="scientific">Pleuronectes platessa</name>
    <name type="common">European plaice</name>
    <dbReference type="NCBI Taxonomy" id="8262"/>
    <lineage>
        <taxon>Eukaryota</taxon>
        <taxon>Metazoa</taxon>
        <taxon>Chordata</taxon>
        <taxon>Craniata</taxon>
        <taxon>Vertebrata</taxon>
        <taxon>Euteleostomi</taxon>
        <taxon>Actinopterygii</taxon>
        <taxon>Neopterygii</taxon>
        <taxon>Teleostei</taxon>
        <taxon>Neoteleostei</taxon>
        <taxon>Acanthomorphata</taxon>
        <taxon>Carangaria</taxon>
        <taxon>Pleuronectiformes</taxon>
        <taxon>Pleuronectoidei</taxon>
        <taxon>Pleuronectidae</taxon>
        <taxon>Pleuronectes</taxon>
    </lineage>
</organism>